<accession>A0A8S9H7J1</accession>
<feature type="compositionally biased region" description="Basic and acidic residues" evidence="1">
    <location>
        <begin position="16"/>
        <end position="30"/>
    </location>
</feature>
<organism evidence="2 3">
    <name type="scientific">Brassica cretica</name>
    <name type="common">Mustard</name>
    <dbReference type="NCBI Taxonomy" id="69181"/>
    <lineage>
        <taxon>Eukaryota</taxon>
        <taxon>Viridiplantae</taxon>
        <taxon>Streptophyta</taxon>
        <taxon>Embryophyta</taxon>
        <taxon>Tracheophyta</taxon>
        <taxon>Spermatophyta</taxon>
        <taxon>Magnoliopsida</taxon>
        <taxon>eudicotyledons</taxon>
        <taxon>Gunneridae</taxon>
        <taxon>Pentapetalae</taxon>
        <taxon>rosids</taxon>
        <taxon>malvids</taxon>
        <taxon>Brassicales</taxon>
        <taxon>Brassicaceae</taxon>
        <taxon>Brassiceae</taxon>
        <taxon>Brassica</taxon>
    </lineage>
</organism>
<dbReference type="Proteomes" id="UP000712281">
    <property type="component" value="Unassembled WGS sequence"/>
</dbReference>
<protein>
    <submittedName>
        <fullName evidence="2">Uncharacterized protein</fullName>
    </submittedName>
</protein>
<dbReference type="EMBL" id="QGKW02001988">
    <property type="protein sequence ID" value="KAF2552212.1"/>
    <property type="molecule type" value="Genomic_DNA"/>
</dbReference>
<evidence type="ECO:0000313" key="2">
    <source>
        <dbReference type="EMBL" id="KAF2552212.1"/>
    </source>
</evidence>
<gene>
    <name evidence="2" type="ORF">F2Q68_00033507</name>
</gene>
<name>A0A8S9H7J1_BRACR</name>
<comment type="caution">
    <text evidence="2">The sequence shown here is derived from an EMBL/GenBank/DDBJ whole genome shotgun (WGS) entry which is preliminary data.</text>
</comment>
<reference evidence="2" key="1">
    <citation type="submission" date="2019-12" db="EMBL/GenBank/DDBJ databases">
        <title>Genome sequencing and annotation of Brassica cretica.</title>
        <authorList>
            <person name="Studholme D.J."/>
            <person name="Sarris P.F."/>
        </authorList>
    </citation>
    <scope>NUCLEOTIDE SEQUENCE</scope>
    <source>
        <strain evidence="2">PFS-001/15</strain>
        <tissue evidence="2">Leaf</tissue>
    </source>
</reference>
<evidence type="ECO:0000313" key="3">
    <source>
        <dbReference type="Proteomes" id="UP000712281"/>
    </source>
</evidence>
<feature type="region of interest" description="Disordered" evidence="1">
    <location>
        <begin position="1"/>
        <end position="51"/>
    </location>
</feature>
<proteinExistence type="predicted"/>
<sequence>MPKVASPKRLTNIRRPRTDFTEDPEGKDPMVGENGGGAAPGSDEAAGEEGA</sequence>
<evidence type="ECO:0000256" key="1">
    <source>
        <dbReference type="SAM" id="MobiDB-lite"/>
    </source>
</evidence>
<dbReference type="AlphaFoldDB" id="A0A8S9H7J1"/>